<evidence type="ECO:0000313" key="1">
    <source>
        <dbReference type="EMBL" id="KAL3566943.1"/>
    </source>
</evidence>
<evidence type="ECO:0000313" key="2">
    <source>
        <dbReference type="Proteomes" id="UP000309997"/>
    </source>
</evidence>
<feature type="non-terminal residue" evidence="1">
    <location>
        <position position="103"/>
    </location>
</feature>
<feature type="non-terminal residue" evidence="1">
    <location>
        <position position="1"/>
    </location>
</feature>
<reference evidence="1 2" key="1">
    <citation type="journal article" date="2024" name="Plant Biotechnol. J.">
        <title>Genome and CRISPR/Cas9 system of a widespread forest tree (Populus alba) in the world.</title>
        <authorList>
            <person name="Liu Y.J."/>
            <person name="Jiang P.F."/>
            <person name="Han X.M."/>
            <person name="Li X.Y."/>
            <person name="Wang H.M."/>
            <person name="Wang Y.J."/>
            <person name="Wang X.X."/>
            <person name="Zeng Q.Y."/>
        </authorList>
    </citation>
    <scope>NUCLEOTIDE SEQUENCE [LARGE SCALE GENOMIC DNA]</scope>
    <source>
        <strain evidence="2">cv. PAL-ZL1</strain>
    </source>
</reference>
<comment type="caution">
    <text evidence="1">The sequence shown here is derived from an EMBL/GenBank/DDBJ whole genome shotgun (WGS) entry which is preliminary data.</text>
</comment>
<dbReference type="EMBL" id="RCHU02000018">
    <property type="protein sequence ID" value="KAL3566943.1"/>
    <property type="molecule type" value="Genomic_DNA"/>
</dbReference>
<name>A0ACC4ALZ8_POPAL</name>
<proteinExistence type="predicted"/>
<dbReference type="Proteomes" id="UP000309997">
    <property type="component" value="Unassembled WGS sequence"/>
</dbReference>
<keyword evidence="2" id="KW-1185">Reference proteome</keyword>
<organism evidence="1 2">
    <name type="scientific">Populus alba</name>
    <name type="common">White poplar</name>
    <dbReference type="NCBI Taxonomy" id="43335"/>
    <lineage>
        <taxon>Eukaryota</taxon>
        <taxon>Viridiplantae</taxon>
        <taxon>Streptophyta</taxon>
        <taxon>Embryophyta</taxon>
        <taxon>Tracheophyta</taxon>
        <taxon>Spermatophyta</taxon>
        <taxon>Magnoliopsida</taxon>
        <taxon>eudicotyledons</taxon>
        <taxon>Gunneridae</taxon>
        <taxon>Pentapetalae</taxon>
        <taxon>rosids</taxon>
        <taxon>fabids</taxon>
        <taxon>Malpighiales</taxon>
        <taxon>Salicaceae</taxon>
        <taxon>Saliceae</taxon>
        <taxon>Populus</taxon>
    </lineage>
</organism>
<sequence length="103" mass="11418">FERLSRLAKLEVLNLGSNSFNNSILSSMKGLLSLKHLDIRGNRLQGSINIKGSEGPLRLNKLEFLYLGDNHFNNSILLSLKGLSSLKYLYLGGNQLQGSINTK</sequence>
<accession>A0ACC4ALZ8</accession>
<protein>
    <submittedName>
        <fullName evidence="1">Uncharacterized protein</fullName>
    </submittedName>
</protein>
<gene>
    <name evidence="1" type="ORF">D5086_032358</name>
</gene>